<gene>
    <name evidence="2" type="ORF">DBZ36_00490</name>
</gene>
<protein>
    <submittedName>
        <fullName evidence="2">3-deoxy-D-manno-octulosonic acid transferase</fullName>
    </submittedName>
</protein>
<keyword evidence="2" id="KW-0808">Transferase</keyword>
<evidence type="ECO:0000313" key="2">
    <source>
        <dbReference type="EMBL" id="RKF22158.1"/>
    </source>
</evidence>
<sequence length="246" mass="28303">MMHTFIIHVSKGFEARRQHIDTHLPAMGVRNFEYVLDGDIDFVKSKVSESFFSESLSWAQRSCFYKHYLAMKMVVDRGLPYALVLEDDALLVKDFSEKLQRITEQLTAEKNYFVNIEQASNAVPFSFRKPGKLIYPCKVNKLCGGILYDYTFAKACTEYIESKKVTAPIDGFIGNERCSIGFNLFWAEPSLVKQGSKSGLFDSGISQEKSGVYLSTKSLFKNLYRIYVLSNFKKKQKELFMNVERF</sequence>
<dbReference type="InterPro" id="IPR002654">
    <property type="entry name" value="Glyco_trans_25"/>
</dbReference>
<feature type="domain" description="Glycosyl transferase family 25" evidence="1">
    <location>
        <begin position="44"/>
        <end position="118"/>
    </location>
</feature>
<dbReference type="Pfam" id="PF01755">
    <property type="entry name" value="Glyco_transf_25"/>
    <property type="match status" value="1"/>
</dbReference>
<keyword evidence="3" id="KW-1185">Reference proteome</keyword>
<comment type="caution">
    <text evidence="2">The sequence shown here is derived from an EMBL/GenBank/DDBJ whole genome shotgun (WGS) entry which is preliminary data.</text>
</comment>
<name>A0A420ENA8_9ALTE</name>
<evidence type="ECO:0000313" key="3">
    <source>
        <dbReference type="Proteomes" id="UP000286482"/>
    </source>
</evidence>
<dbReference type="EMBL" id="RAQO01000001">
    <property type="protein sequence ID" value="RKF22158.1"/>
    <property type="molecule type" value="Genomic_DNA"/>
</dbReference>
<reference evidence="2 3" key="1">
    <citation type="submission" date="2018-09" db="EMBL/GenBank/DDBJ databases">
        <authorList>
            <person name="Wang Z."/>
        </authorList>
    </citation>
    <scope>NUCLEOTIDE SEQUENCE [LARGE SCALE GENOMIC DNA]</scope>
    <source>
        <strain evidence="2 3">ALS 81</strain>
    </source>
</reference>
<evidence type="ECO:0000259" key="1">
    <source>
        <dbReference type="Pfam" id="PF01755"/>
    </source>
</evidence>
<dbReference type="GO" id="GO:0016740">
    <property type="term" value="F:transferase activity"/>
    <property type="evidence" value="ECO:0007669"/>
    <property type="project" value="UniProtKB-KW"/>
</dbReference>
<dbReference type="AlphaFoldDB" id="A0A420ENA8"/>
<organism evidence="2 3">
    <name type="scientific">Alginatibacterium sediminis</name>
    <dbReference type="NCBI Taxonomy" id="2164068"/>
    <lineage>
        <taxon>Bacteria</taxon>
        <taxon>Pseudomonadati</taxon>
        <taxon>Pseudomonadota</taxon>
        <taxon>Gammaproteobacteria</taxon>
        <taxon>Alteromonadales</taxon>
        <taxon>Alteromonadaceae</taxon>
        <taxon>Alginatibacterium</taxon>
    </lineage>
</organism>
<accession>A0A420ENA8</accession>
<proteinExistence type="predicted"/>
<dbReference type="Proteomes" id="UP000286482">
    <property type="component" value="Unassembled WGS sequence"/>
</dbReference>
<dbReference type="OrthoDB" id="9816113at2"/>